<reference evidence="2 3" key="1">
    <citation type="journal article" date="2019" name="Emerg. Microbes Infect.">
        <title>Comprehensive subspecies identification of 175 nontuberculous mycobacteria species based on 7547 genomic profiles.</title>
        <authorList>
            <person name="Matsumoto Y."/>
            <person name="Kinjo T."/>
            <person name="Motooka D."/>
            <person name="Nabeya D."/>
            <person name="Jung N."/>
            <person name="Uechi K."/>
            <person name="Horii T."/>
            <person name="Iida T."/>
            <person name="Fujita J."/>
            <person name="Nakamura S."/>
        </authorList>
    </citation>
    <scope>NUCLEOTIDE SEQUENCE [LARGE SCALE GENOMIC DNA]</scope>
    <source>
        <strain evidence="2 3">JCM 6377</strain>
    </source>
</reference>
<sequence>MPFLEGAVLEFTRLRLAHGIHPKRRVDAGRLRWVVDFDALEAAGIANARARAPLIVYLDSLGFTAEQMVAAERRGRLFGLAGDVLQWSGPPTYSLRAAAERLGVSVHDLARAWTALGLSVPEETEPVFSEADIDGLGAWAGMKSGYGDDAAMGFLRVLGASMARLADGARQPTRHHDVAHQ</sequence>
<dbReference type="AlphaFoldDB" id="A0A7I9WBM0"/>
<dbReference type="EMBL" id="BLKS01000003">
    <property type="protein sequence ID" value="GFG55123.1"/>
    <property type="molecule type" value="Genomic_DNA"/>
</dbReference>
<evidence type="ECO:0000259" key="1">
    <source>
        <dbReference type="Pfam" id="PF16701"/>
    </source>
</evidence>
<proteinExistence type="predicted"/>
<feature type="domain" description="Adenylate cyclase regulatory" evidence="1">
    <location>
        <begin position="47"/>
        <end position="172"/>
    </location>
</feature>
<gene>
    <name evidence="2" type="ORF">MAGR_65640</name>
</gene>
<evidence type="ECO:0000313" key="3">
    <source>
        <dbReference type="Proteomes" id="UP000465302"/>
    </source>
</evidence>
<protein>
    <recommendedName>
        <fullName evidence="1">Adenylate cyclase regulatory domain-containing protein</fullName>
    </recommendedName>
</protein>
<organism evidence="2 3">
    <name type="scientific">Mycolicibacterium agri</name>
    <name type="common">Mycobacterium agri</name>
    <dbReference type="NCBI Taxonomy" id="36811"/>
    <lineage>
        <taxon>Bacteria</taxon>
        <taxon>Bacillati</taxon>
        <taxon>Actinomycetota</taxon>
        <taxon>Actinomycetes</taxon>
        <taxon>Mycobacteriales</taxon>
        <taxon>Mycobacteriaceae</taxon>
        <taxon>Mycolicibacterium</taxon>
    </lineage>
</organism>
<dbReference type="Proteomes" id="UP000465302">
    <property type="component" value="Unassembled WGS sequence"/>
</dbReference>
<name>A0A7I9WBM0_MYCAG</name>
<dbReference type="Pfam" id="PF16701">
    <property type="entry name" value="Ad_Cy_reg"/>
    <property type="match status" value="1"/>
</dbReference>
<dbReference type="InterPro" id="IPR032026">
    <property type="entry name" value="Ad_Cy_reg"/>
</dbReference>
<evidence type="ECO:0000313" key="2">
    <source>
        <dbReference type="EMBL" id="GFG55123.1"/>
    </source>
</evidence>
<accession>A0A7I9WBM0</accession>
<comment type="caution">
    <text evidence="2">The sequence shown here is derived from an EMBL/GenBank/DDBJ whole genome shotgun (WGS) entry which is preliminary data.</text>
</comment>